<dbReference type="Proteomes" id="UP000326979">
    <property type="component" value="Unassembled WGS sequence"/>
</dbReference>
<accession>A0A5N8W6Q7</accession>
<dbReference type="AlphaFoldDB" id="A0A5N8W6Q7"/>
<dbReference type="EMBL" id="VJZE01000127">
    <property type="protein sequence ID" value="MPY42004.1"/>
    <property type="molecule type" value="Genomic_DNA"/>
</dbReference>
<evidence type="ECO:0000313" key="2">
    <source>
        <dbReference type="Proteomes" id="UP000326979"/>
    </source>
</evidence>
<protein>
    <submittedName>
        <fullName evidence="1">Uncharacterized protein</fullName>
    </submittedName>
</protein>
<name>A0A5N8W6Q7_9ACTN</name>
<reference evidence="1 2" key="1">
    <citation type="submission" date="2019-07" db="EMBL/GenBank/DDBJ databases">
        <title>New species of Amycolatopsis and Streptomyces.</title>
        <authorList>
            <person name="Duangmal K."/>
            <person name="Teo W.F.A."/>
            <person name="Lipun K."/>
        </authorList>
    </citation>
    <scope>NUCLEOTIDE SEQUENCE [LARGE SCALE GENOMIC DNA]</scope>
    <source>
        <strain evidence="1 2">TISTR 2346</strain>
    </source>
</reference>
<evidence type="ECO:0000313" key="1">
    <source>
        <dbReference type="EMBL" id="MPY42004.1"/>
    </source>
</evidence>
<gene>
    <name evidence="1" type="ORF">FNH04_19485</name>
</gene>
<keyword evidence="2" id="KW-1185">Reference proteome</keyword>
<dbReference type="OrthoDB" id="4217085at2"/>
<dbReference type="RefSeq" id="WP_152785955.1">
    <property type="nucleotide sequence ID" value="NZ_BAABEQ010000077.1"/>
</dbReference>
<comment type="caution">
    <text evidence="1">The sequence shown here is derived from an EMBL/GenBank/DDBJ whole genome shotgun (WGS) entry which is preliminary data.</text>
</comment>
<organism evidence="1 2">
    <name type="scientific">Streptomyces phyllanthi</name>
    <dbReference type="NCBI Taxonomy" id="1803180"/>
    <lineage>
        <taxon>Bacteria</taxon>
        <taxon>Bacillati</taxon>
        <taxon>Actinomycetota</taxon>
        <taxon>Actinomycetes</taxon>
        <taxon>Kitasatosporales</taxon>
        <taxon>Streptomycetaceae</taxon>
        <taxon>Streptomyces</taxon>
    </lineage>
</organism>
<sequence>MPLPHFELSSSQYRLLAEAVLAPVPDPATSEAAQQECLARGLDPDDVRADVPELLLLGLVVRERHALSLTPLGTAAHYRKAHEEAERRLAAVAQLAEEAAHMSPRLARAVRRLAQGSLSLGEALAEVDGD</sequence>
<proteinExistence type="predicted"/>